<evidence type="ECO:0000259" key="5">
    <source>
        <dbReference type="PROSITE" id="PS00623"/>
    </source>
</evidence>
<dbReference type="GO" id="GO:0050660">
    <property type="term" value="F:flavin adenine dinucleotide binding"/>
    <property type="evidence" value="ECO:0007669"/>
    <property type="project" value="InterPro"/>
</dbReference>
<reference evidence="7" key="1">
    <citation type="submission" date="2020-03" db="EMBL/GenBank/DDBJ databases">
        <authorList>
            <person name="Chebbi M.A."/>
            <person name="Drezen J.M."/>
        </authorList>
    </citation>
    <scope>NUCLEOTIDE SEQUENCE</scope>
    <source>
        <tissue evidence="7">Whole body</tissue>
    </source>
</reference>
<dbReference type="PANTHER" id="PTHR11552">
    <property type="entry name" value="GLUCOSE-METHANOL-CHOLINE GMC OXIDOREDUCTASE"/>
    <property type="match status" value="1"/>
</dbReference>
<dbReference type="InterPro" id="IPR007867">
    <property type="entry name" value="GMC_OxRtase_C"/>
</dbReference>
<feature type="domain" description="Glucose-methanol-choline oxidoreductase N-terminal" evidence="5">
    <location>
        <begin position="135"/>
        <end position="158"/>
    </location>
</feature>
<keyword evidence="2 4" id="KW-0285">Flavoprotein</keyword>
<dbReference type="GO" id="GO:0016614">
    <property type="term" value="F:oxidoreductase activity, acting on CH-OH group of donors"/>
    <property type="evidence" value="ECO:0007669"/>
    <property type="project" value="InterPro"/>
</dbReference>
<reference evidence="7" key="2">
    <citation type="submission" date="2021-04" db="EMBL/GenBank/DDBJ databases">
        <title>Genome-wide patterns of bracovirus chromosomal integration into multiple host tissues during parasitism.</title>
        <authorList>
            <person name="Chebbi M.A.C."/>
        </authorList>
    </citation>
    <scope>NUCLEOTIDE SEQUENCE</scope>
    <source>
        <tissue evidence="7">Whole body</tissue>
    </source>
</reference>
<organism evidence="7 8">
    <name type="scientific">Cotesia typhae</name>
    <dbReference type="NCBI Taxonomy" id="2053667"/>
    <lineage>
        <taxon>Eukaryota</taxon>
        <taxon>Metazoa</taxon>
        <taxon>Ecdysozoa</taxon>
        <taxon>Arthropoda</taxon>
        <taxon>Hexapoda</taxon>
        <taxon>Insecta</taxon>
        <taxon>Pterygota</taxon>
        <taxon>Neoptera</taxon>
        <taxon>Endopterygota</taxon>
        <taxon>Hymenoptera</taxon>
        <taxon>Apocrita</taxon>
        <taxon>Ichneumonoidea</taxon>
        <taxon>Braconidae</taxon>
        <taxon>Microgastrinae</taxon>
        <taxon>Cotesia</taxon>
    </lineage>
</organism>
<name>A0A8J5R229_9HYME</name>
<dbReference type="AlphaFoldDB" id="A0A8J5R229"/>
<gene>
    <name evidence="7" type="ORF">G9C98_006845</name>
</gene>
<evidence type="ECO:0000256" key="1">
    <source>
        <dbReference type="ARBA" id="ARBA00001974"/>
    </source>
</evidence>
<comment type="cofactor">
    <cofactor evidence="1">
        <name>FAD</name>
        <dbReference type="ChEBI" id="CHEBI:57692"/>
    </cofactor>
</comment>
<dbReference type="InterPro" id="IPR000172">
    <property type="entry name" value="GMC_OxRdtase_N"/>
</dbReference>
<evidence type="ECO:0000256" key="2">
    <source>
        <dbReference type="ARBA" id="ARBA00022630"/>
    </source>
</evidence>
<sequence length="625" mass="68708">MDCLTQTCGLAASGSSPQLFIQLIQTLLMSQCGLGGTEEYPRDRTSEILETLGESFDFIIVGGGSAGSVLAARLSEKPDWKVLLIEVGTYPSVMSDVPGMVLALQGSEEDYAYQVEPQSNFCLGMIDKRCKWTKGKVLGGSSAINAMLYVHGNNRDYDSWAIESQGWEYEAILPYLKKSVNYPREDIQKFGDKYFGNDGPIDVRRFNYTDSTFQDVYLKAVSEKGLPVLDAFNMDRFVGFGKAHGTVENGRRQNVARAFLSPAKDRKNLFVMTSARVDQILIEGNRASGVKVTLKDGKTVDLRTRKEIVLSAGSIASPQLLMLSGIGPKDDLEALGIKCKADLPVGKNLQDHLAWLGLQLEFPNGLGQTQTKPPFNVLDEAYKYLIHRKGEFSNVGGVDLLGFVNVGDPESAYPDLQFHHVYVPKGYVFKVDAMLAAFSVDESLTEGLKKASLDSDIVYVIPTLLNSKSVGELTLRSKSPGDQVKIFANYLTDEEDTKTMLKAVEFIKSLLDADTFKRLGVKLRNFGIPGCKDFKFDSPEYWECNIRHTAGTLYHPVGTVRMGSPVNPKSVVDSTLKVLGIEGLRVADASIMPVITSGNPHAATLMIAEKGADLIKHQWGFKDEL</sequence>
<dbReference type="InterPro" id="IPR012132">
    <property type="entry name" value="GMC_OxRdtase"/>
</dbReference>
<evidence type="ECO:0000259" key="6">
    <source>
        <dbReference type="PROSITE" id="PS00624"/>
    </source>
</evidence>
<keyword evidence="8" id="KW-1185">Reference proteome</keyword>
<dbReference type="Pfam" id="PF05199">
    <property type="entry name" value="GMC_oxred_C"/>
    <property type="match status" value="1"/>
</dbReference>
<dbReference type="PROSITE" id="PS00624">
    <property type="entry name" value="GMC_OXRED_2"/>
    <property type="match status" value="1"/>
</dbReference>
<dbReference type="PANTHER" id="PTHR11552:SF147">
    <property type="entry name" value="CHOLINE DEHYDROGENASE, MITOCHONDRIAL"/>
    <property type="match status" value="1"/>
</dbReference>
<dbReference type="PIRSF" id="PIRSF000137">
    <property type="entry name" value="Alcohol_oxidase"/>
    <property type="match status" value="1"/>
</dbReference>
<evidence type="ECO:0000256" key="3">
    <source>
        <dbReference type="ARBA" id="ARBA00022827"/>
    </source>
</evidence>
<evidence type="ECO:0000313" key="8">
    <source>
        <dbReference type="Proteomes" id="UP000729913"/>
    </source>
</evidence>
<protein>
    <recommendedName>
        <fullName evidence="5 6">Glucose-methanol-choline oxidoreductase N-terminal domain-containing protein</fullName>
    </recommendedName>
</protein>
<comment type="similarity">
    <text evidence="4">Belongs to the GMC oxidoreductase family.</text>
</comment>
<dbReference type="Proteomes" id="UP000729913">
    <property type="component" value="Unassembled WGS sequence"/>
</dbReference>
<feature type="domain" description="Glucose-methanol-choline oxidoreductase N-terminal" evidence="6">
    <location>
        <begin position="313"/>
        <end position="327"/>
    </location>
</feature>
<evidence type="ECO:0000313" key="7">
    <source>
        <dbReference type="EMBL" id="KAG8035399.1"/>
    </source>
</evidence>
<comment type="caution">
    <text evidence="7">The sequence shown here is derived from an EMBL/GenBank/DDBJ whole genome shotgun (WGS) entry which is preliminary data.</text>
</comment>
<accession>A0A8J5R229</accession>
<dbReference type="OrthoDB" id="269227at2759"/>
<evidence type="ECO:0000256" key="4">
    <source>
        <dbReference type="RuleBase" id="RU003968"/>
    </source>
</evidence>
<dbReference type="EMBL" id="JAAOIC020000060">
    <property type="protein sequence ID" value="KAG8035399.1"/>
    <property type="molecule type" value="Genomic_DNA"/>
</dbReference>
<dbReference type="Pfam" id="PF00732">
    <property type="entry name" value="GMC_oxred_N"/>
    <property type="match status" value="1"/>
</dbReference>
<dbReference type="PROSITE" id="PS00623">
    <property type="entry name" value="GMC_OXRED_1"/>
    <property type="match status" value="1"/>
</dbReference>
<keyword evidence="3 4" id="KW-0274">FAD</keyword>
<proteinExistence type="inferred from homology"/>